<comment type="subcellular location">
    <subcellularLocation>
        <location evidence="1">Membrane</location>
        <topology evidence="1">Multi-pass membrane protein</topology>
    </subcellularLocation>
</comment>
<feature type="transmembrane region" description="Helical" evidence="5">
    <location>
        <begin position="20"/>
        <end position="45"/>
    </location>
</feature>
<proteinExistence type="predicted"/>
<feature type="transmembrane region" description="Helical" evidence="5">
    <location>
        <begin position="416"/>
        <end position="436"/>
    </location>
</feature>
<feature type="transmembrane region" description="Helical" evidence="5">
    <location>
        <begin position="142"/>
        <end position="163"/>
    </location>
</feature>
<feature type="transmembrane region" description="Helical" evidence="5">
    <location>
        <begin position="386"/>
        <end position="404"/>
    </location>
</feature>
<evidence type="ECO:0000256" key="3">
    <source>
        <dbReference type="ARBA" id="ARBA00022989"/>
    </source>
</evidence>
<evidence type="ECO:0000256" key="5">
    <source>
        <dbReference type="SAM" id="Phobius"/>
    </source>
</evidence>
<keyword evidence="2 5" id="KW-0812">Transmembrane</keyword>
<accession>A0A1E4T687</accession>
<dbReference type="STRING" id="983967.A0A1E4T687"/>
<keyword evidence="3 5" id="KW-1133">Transmembrane helix</keyword>
<feature type="transmembrane region" description="Helical" evidence="5">
    <location>
        <begin position="175"/>
        <end position="195"/>
    </location>
</feature>
<dbReference type="OrthoDB" id="5982228at2759"/>
<evidence type="ECO:0000256" key="4">
    <source>
        <dbReference type="ARBA" id="ARBA00023136"/>
    </source>
</evidence>
<feature type="transmembrane region" description="Helical" evidence="5">
    <location>
        <begin position="448"/>
        <end position="466"/>
    </location>
</feature>
<dbReference type="GO" id="GO:0015179">
    <property type="term" value="F:L-amino acid transmembrane transporter activity"/>
    <property type="evidence" value="ECO:0007669"/>
    <property type="project" value="TreeGrafter"/>
</dbReference>
<evidence type="ECO:0000313" key="7">
    <source>
        <dbReference type="Proteomes" id="UP000094801"/>
    </source>
</evidence>
<dbReference type="GO" id="GO:0016020">
    <property type="term" value="C:membrane"/>
    <property type="evidence" value="ECO:0007669"/>
    <property type="project" value="UniProtKB-SubCell"/>
</dbReference>
<dbReference type="Proteomes" id="UP000094801">
    <property type="component" value="Unassembled WGS sequence"/>
</dbReference>
<feature type="transmembrane region" description="Helical" evidence="5">
    <location>
        <begin position="101"/>
        <end position="122"/>
    </location>
</feature>
<dbReference type="EMBL" id="KV453848">
    <property type="protein sequence ID" value="ODV87245.1"/>
    <property type="molecule type" value="Genomic_DNA"/>
</dbReference>
<evidence type="ECO:0000256" key="2">
    <source>
        <dbReference type="ARBA" id="ARBA00022692"/>
    </source>
</evidence>
<sequence length="509" mass="57312">MLDEMNYMQEPEDSPRGRHLGVGAIISMIIQRIVGSGIFAVPSLIYRDVGGSPFLFFLVWGLSAFMSFAGFYCFLELGCIIPRSGGLKVFLEYIYFKPKMCMSVVFNTYSVIFGFTITNAIIFGEYFLSSLGYDDLNNMTPKYIGCVFVVVVCIIHGFSTRFGVALANITGYIKLFLLVCMSLSGIYILVFPSSITGIPNNLHLDGFFATKRPITLASFISALMKGIFSLGGWQSAHVVANEVKDPIRTMRIAGPLALLIINVCYFFINVSYLVVIPSEELFGTGELVGSLLFEKIFGYAIGRRFLTMTVALSSAGNIITVLFHISRMNQEIFREGFLPFSRFFASNWPCGAPLRALLFPLVISSFFLLIPTPDNVYDYIINIEGYPLQIFCGMASAGVYIIRYRRPDLNPEIKAHPIHIIFMTLFSLFLFIGPLNPFKKTEFEGFPNYAYAALTILFACWLYWLIKFRIMPHFGKYELTQSTDVLSDGLVVKRWEKSEFPYVQNDTGP</sequence>
<organism evidence="6 7">
    <name type="scientific">[Candida] arabinofermentans NRRL YB-2248</name>
    <dbReference type="NCBI Taxonomy" id="983967"/>
    <lineage>
        <taxon>Eukaryota</taxon>
        <taxon>Fungi</taxon>
        <taxon>Dikarya</taxon>
        <taxon>Ascomycota</taxon>
        <taxon>Saccharomycotina</taxon>
        <taxon>Pichiomycetes</taxon>
        <taxon>Pichiales</taxon>
        <taxon>Pichiaceae</taxon>
        <taxon>Ogataea</taxon>
        <taxon>Ogataea/Candida clade</taxon>
    </lineage>
</organism>
<feature type="transmembrane region" description="Helical" evidence="5">
    <location>
        <begin position="215"/>
        <end position="240"/>
    </location>
</feature>
<name>A0A1E4T687_9ASCO</name>
<gene>
    <name evidence="6" type="ORF">CANARDRAFT_174326</name>
</gene>
<keyword evidence="4 5" id="KW-0472">Membrane</keyword>
<feature type="transmembrane region" description="Helical" evidence="5">
    <location>
        <begin position="296"/>
        <end position="325"/>
    </location>
</feature>
<protein>
    <recommendedName>
        <fullName evidence="8">Amino acid permease/ SLC12A domain-containing protein</fullName>
    </recommendedName>
</protein>
<evidence type="ECO:0000313" key="6">
    <source>
        <dbReference type="EMBL" id="ODV87245.1"/>
    </source>
</evidence>
<dbReference type="PANTHER" id="PTHR11785">
    <property type="entry name" value="AMINO ACID TRANSPORTER"/>
    <property type="match status" value="1"/>
</dbReference>
<dbReference type="Pfam" id="PF13520">
    <property type="entry name" value="AA_permease_2"/>
    <property type="match status" value="1"/>
</dbReference>
<feature type="transmembrane region" description="Helical" evidence="5">
    <location>
        <begin position="57"/>
        <end position="81"/>
    </location>
</feature>
<dbReference type="AlphaFoldDB" id="A0A1E4T687"/>
<dbReference type="PIRSF" id="PIRSF006060">
    <property type="entry name" value="AA_transporter"/>
    <property type="match status" value="1"/>
</dbReference>
<keyword evidence="7" id="KW-1185">Reference proteome</keyword>
<feature type="transmembrane region" description="Helical" evidence="5">
    <location>
        <begin position="252"/>
        <end position="276"/>
    </location>
</feature>
<dbReference type="PANTHER" id="PTHR11785:SF382">
    <property type="entry name" value="LOW-AFFINITY METHIONINE PERMEASE"/>
    <property type="match status" value="1"/>
</dbReference>
<reference evidence="7" key="1">
    <citation type="submission" date="2016-04" db="EMBL/GenBank/DDBJ databases">
        <title>Comparative genomics of biotechnologically important yeasts.</title>
        <authorList>
            <consortium name="DOE Joint Genome Institute"/>
            <person name="Riley R."/>
            <person name="Haridas S."/>
            <person name="Wolfe K.H."/>
            <person name="Lopes M.R."/>
            <person name="Hittinger C.T."/>
            <person name="Goker M."/>
            <person name="Salamov A."/>
            <person name="Wisecaver J."/>
            <person name="Long T.M."/>
            <person name="Aerts A.L."/>
            <person name="Barry K."/>
            <person name="Choi C."/>
            <person name="Clum A."/>
            <person name="Coughlan A.Y."/>
            <person name="Deshpande S."/>
            <person name="Douglass A.P."/>
            <person name="Hanson S.J."/>
            <person name="Klenk H.-P."/>
            <person name="Labutti K."/>
            <person name="Lapidus A."/>
            <person name="Lindquist E."/>
            <person name="Lipzen A."/>
            <person name="Meier-Kolthoff J.P."/>
            <person name="Ohm R.A."/>
            <person name="Otillar R.P."/>
            <person name="Pangilinan J."/>
            <person name="Peng Y."/>
            <person name="Rokas A."/>
            <person name="Rosa C.A."/>
            <person name="Scheuner C."/>
            <person name="Sibirny A.A."/>
            <person name="Slot J.C."/>
            <person name="Stielow J.B."/>
            <person name="Sun H."/>
            <person name="Kurtzman C.P."/>
            <person name="Blackwell M."/>
            <person name="Grigoriev I.V."/>
            <person name="Jeffries T.W."/>
        </authorList>
    </citation>
    <scope>NUCLEOTIDE SEQUENCE [LARGE SCALE GENOMIC DNA]</scope>
    <source>
        <strain evidence="7">NRRL YB-2248</strain>
    </source>
</reference>
<dbReference type="InterPro" id="IPR050598">
    <property type="entry name" value="AminoAcid_Transporter"/>
</dbReference>
<feature type="transmembrane region" description="Helical" evidence="5">
    <location>
        <begin position="352"/>
        <end position="370"/>
    </location>
</feature>
<evidence type="ECO:0000256" key="1">
    <source>
        <dbReference type="ARBA" id="ARBA00004141"/>
    </source>
</evidence>
<evidence type="ECO:0008006" key="8">
    <source>
        <dbReference type="Google" id="ProtNLM"/>
    </source>
</evidence>
<dbReference type="InterPro" id="IPR002293">
    <property type="entry name" value="AA/rel_permease1"/>
</dbReference>
<dbReference type="Gene3D" id="1.20.1740.10">
    <property type="entry name" value="Amino acid/polyamine transporter I"/>
    <property type="match status" value="1"/>
</dbReference>